<dbReference type="InterPro" id="IPR040256">
    <property type="entry name" value="At4g02000-like"/>
</dbReference>
<protein>
    <recommendedName>
        <fullName evidence="2">Zinc knuckle CX2CX4HX4C domain-containing protein</fullName>
    </recommendedName>
</protein>
<dbReference type="Pfam" id="PF14392">
    <property type="entry name" value="zf-CCHC_4"/>
    <property type="match status" value="1"/>
</dbReference>
<dbReference type="EMBL" id="JASCZI010181539">
    <property type="protein sequence ID" value="MED6184381.1"/>
    <property type="molecule type" value="Genomic_DNA"/>
</dbReference>
<sequence length="341" mass="38829">MDEGGSDNNHRRAETEHVEEEVILLVEEDITEGVRVCNKSLIGRMFADRVFSIGTMENVMDAIWGLYVLHVTRWRDDFDSMENQISSFPIWVQFWGLPEQFKTLDVGRKLGSRIGQICDLDFFEVKGKEARILKAKVEIQSFSQAKDALKLEGPDKKQLEIRVRYEWLGVVCMYCGFIGHESRNCQQFLEDSTLNQLKQESLREWIKANQVGKRIERKVYVSSESAANAGGLVPQTRKKPPPAWLLEGFSGLSMKEKVESSCNVSALKIQNDQIEDKGVSKNVQIPSQQQQPSILGKLPIIKNNEDHDATSVQSSSTGSKVHRMKHIARQKMLSKAKFDRE</sequence>
<evidence type="ECO:0000259" key="2">
    <source>
        <dbReference type="Pfam" id="PF14392"/>
    </source>
</evidence>
<proteinExistence type="predicted"/>
<dbReference type="Proteomes" id="UP001341840">
    <property type="component" value="Unassembled WGS sequence"/>
</dbReference>
<dbReference type="PANTHER" id="PTHR31286:SF167">
    <property type="entry name" value="OS09G0268800 PROTEIN"/>
    <property type="match status" value="1"/>
</dbReference>
<evidence type="ECO:0000313" key="3">
    <source>
        <dbReference type="EMBL" id="MED6184381.1"/>
    </source>
</evidence>
<feature type="compositionally biased region" description="Polar residues" evidence="1">
    <location>
        <begin position="310"/>
        <end position="319"/>
    </location>
</feature>
<accession>A0ABU6WEN9</accession>
<feature type="domain" description="Zinc knuckle CX2CX4HX4C" evidence="2">
    <location>
        <begin position="156"/>
        <end position="186"/>
    </location>
</feature>
<dbReference type="InterPro" id="IPR025836">
    <property type="entry name" value="Zn_knuckle_CX2CX4HX4C"/>
</dbReference>
<gene>
    <name evidence="3" type="ORF">PIB30_046916</name>
</gene>
<evidence type="ECO:0000313" key="4">
    <source>
        <dbReference type="Proteomes" id="UP001341840"/>
    </source>
</evidence>
<evidence type="ECO:0000256" key="1">
    <source>
        <dbReference type="SAM" id="MobiDB-lite"/>
    </source>
</evidence>
<keyword evidence="4" id="KW-1185">Reference proteome</keyword>
<organism evidence="3 4">
    <name type="scientific">Stylosanthes scabra</name>
    <dbReference type="NCBI Taxonomy" id="79078"/>
    <lineage>
        <taxon>Eukaryota</taxon>
        <taxon>Viridiplantae</taxon>
        <taxon>Streptophyta</taxon>
        <taxon>Embryophyta</taxon>
        <taxon>Tracheophyta</taxon>
        <taxon>Spermatophyta</taxon>
        <taxon>Magnoliopsida</taxon>
        <taxon>eudicotyledons</taxon>
        <taxon>Gunneridae</taxon>
        <taxon>Pentapetalae</taxon>
        <taxon>rosids</taxon>
        <taxon>fabids</taxon>
        <taxon>Fabales</taxon>
        <taxon>Fabaceae</taxon>
        <taxon>Papilionoideae</taxon>
        <taxon>50 kb inversion clade</taxon>
        <taxon>dalbergioids sensu lato</taxon>
        <taxon>Dalbergieae</taxon>
        <taxon>Pterocarpus clade</taxon>
        <taxon>Stylosanthes</taxon>
    </lineage>
</organism>
<comment type="caution">
    <text evidence="3">The sequence shown here is derived from an EMBL/GenBank/DDBJ whole genome shotgun (WGS) entry which is preliminary data.</text>
</comment>
<feature type="region of interest" description="Disordered" evidence="1">
    <location>
        <begin position="303"/>
        <end position="341"/>
    </location>
</feature>
<name>A0ABU6WEN9_9FABA</name>
<dbReference type="PANTHER" id="PTHR31286">
    <property type="entry name" value="GLYCINE-RICH CELL WALL STRUCTURAL PROTEIN 1.8-LIKE"/>
    <property type="match status" value="1"/>
</dbReference>
<reference evidence="3 4" key="1">
    <citation type="journal article" date="2023" name="Plants (Basel)">
        <title>Bridging the Gap: Combining Genomics and Transcriptomics Approaches to Understand Stylosanthes scabra, an Orphan Legume from the Brazilian Caatinga.</title>
        <authorList>
            <person name="Ferreira-Neto J.R.C."/>
            <person name="da Silva M.D."/>
            <person name="Binneck E."/>
            <person name="de Melo N.F."/>
            <person name="da Silva R.H."/>
            <person name="de Melo A.L.T.M."/>
            <person name="Pandolfi V."/>
            <person name="Bustamante F.O."/>
            <person name="Brasileiro-Vidal A.C."/>
            <person name="Benko-Iseppon A.M."/>
        </authorList>
    </citation>
    <scope>NUCLEOTIDE SEQUENCE [LARGE SCALE GENOMIC DNA]</scope>
    <source>
        <tissue evidence="3">Leaves</tissue>
    </source>
</reference>
<feature type="compositionally biased region" description="Basic residues" evidence="1">
    <location>
        <begin position="320"/>
        <end position="334"/>
    </location>
</feature>